<dbReference type="AlphaFoldDB" id="A0A6J4MSA7"/>
<accession>A0A6J4MSA7</accession>
<proteinExistence type="predicted"/>
<protein>
    <recommendedName>
        <fullName evidence="2">ESAT-6-like protein</fullName>
    </recommendedName>
</protein>
<organism evidence="1">
    <name type="scientific">uncultured Nocardioides sp</name>
    <dbReference type="NCBI Taxonomy" id="198441"/>
    <lineage>
        <taxon>Bacteria</taxon>
        <taxon>Bacillati</taxon>
        <taxon>Actinomycetota</taxon>
        <taxon>Actinomycetes</taxon>
        <taxon>Propionibacteriales</taxon>
        <taxon>Nocardioidaceae</taxon>
        <taxon>Nocardioides</taxon>
        <taxon>environmental samples</taxon>
    </lineage>
</organism>
<name>A0A6J4MSA7_9ACTN</name>
<evidence type="ECO:0000313" key="1">
    <source>
        <dbReference type="EMBL" id="CAA9367380.1"/>
    </source>
</evidence>
<dbReference type="EMBL" id="CADCUM010000008">
    <property type="protein sequence ID" value="CAA9367380.1"/>
    <property type="molecule type" value="Genomic_DNA"/>
</dbReference>
<dbReference type="SUPFAM" id="SSF140453">
    <property type="entry name" value="EsxAB dimer-like"/>
    <property type="match status" value="1"/>
</dbReference>
<sequence>MSERGLVVHQEALSAMEAALTTATETITRQIEDLLQQVEALTPGWEEGSESHAAQLAHQQKLRDGVERLTAALDGVRAKVATHRESARETEVENVAIVGG</sequence>
<dbReference type="Gene3D" id="1.10.287.1060">
    <property type="entry name" value="ESAT-6-like"/>
    <property type="match status" value="1"/>
</dbReference>
<reference evidence="1" key="1">
    <citation type="submission" date="2020-02" db="EMBL/GenBank/DDBJ databases">
        <authorList>
            <person name="Meier V. D."/>
        </authorList>
    </citation>
    <scope>NUCLEOTIDE SEQUENCE</scope>
    <source>
        <strain evidence="1">AVDCRST_MAG32</strain>
    </source>
</reference>
<dbReference type="InterPro" id="IPR036689">
    <property type="entry name" value="ESAT-6-like_sf"/>
</dbReference>
<gene>
    <name evidence="1" type="ORF">AVDCRST_MAG32-204</name>
</gene>
<evidence type="ECO:0008006" key="2">
    <source>
        <dbReference type="Google" id="ProtNLM"/>
    </source>
</evidence>